<dbReference type="Pfam" id="PF00356">
    <property type="entry name" value="LacI"/>
    <property type="match status" value="1"/>
</dbReference>
<keyword evidence="2" id="KW-0805">Transcription regulation</keyword>
<reference evidence="6 7" key="1">
    <citation type="submission" date="2015-09" db="EMBL/GenBank/DDBJ databases">
        <authorList>
            <consortium name="Swine Surveillance"/>
        </authorList>
    </citation>
    <scope>NUCLEOTIDE SEQUENCE [LARGE SCALE GENOMIC DNA]</scope>
    <source>
        <strain evidence="6 7">CECT 7648</strain>
    </source>
</reference>
<accession>A0A0P1GFS4</accession>
<dbReference type="Proteomes" id="UP000054935">
    <property type="component" value="Unassembled WGS sequence"/>
</dbReference>
<keyword evidence="1" id="KW-0678">Repressor</keyword>
<evidence type="ECO:0000256" key="3">
    <source>
        <dbReference type="ARBA" id="ARBA00023125"/>
    </source>
</evidence>
<dbReference type="SUPFAM" id="SSF47413">
    <property type="entry name" value="lambda repressor-like DNA-binding domains"/>
    <property type="match status" value="1"/>
</dbReference>
<gene>
    <name evidence="6" type="primary">cra</name>
    <name evidence="6" type="ORF">TRN7648_03079</name>
</gene>
<evidence type="ECO:0000259" key="5">
    <source>
        <dbReference type="PROSITE" id="PS50932"/>
    </source>
</evidence>
<dbReference type="RefSeq" id="WP_058248546.1">
    <property type="nucleotide sequence ID" value="NZ_CYSE01000006.1"/>
</dbReference>
<dbReference type="Pfam" id="PF13407">
    <property type="entry name" value="Peripla_BP_4"/>
    <property type="match status" value="1"/>
</dbReference>
<dbReference type="Gene3D" id="1.10.260.40">
    <property type="entry name" value="lambda repressor-like DNA-binding domains"/>
    <property type="match status" value="1"/>
</dbReference>
<dbReference type="Gene3D" id="3.40.50.2300">
    <property type="match status" value="2"/>
</dbReference>
<dbReference type="SMART" id="SM00354">
    <property type="entry name" value="HTH_LACI"/>
    <property type="match status" value="1"/>
</dbReference>
<dbReference type="SUPFAM" id="SSF53822">
    <property type="entry name" value="Periplasmic binding protein-like I"/>
    <property type="match status" value="1"/>
</dbReference>
<dbReference type="OrthoDB" id="7683681at2"/>
<dbReference type="GO" id="GO:0003700">
    <property type="term" value="F:DNA-binding transcription factor activity"/>
    <property type="evidence" value="ECO:0007669"/>
    <property type="project" value="TreeGrafter"/>
</dbReference>
<keyword evidence="7" id="KW-1185">Reference proteome</keyword>
<dbReference type="CDD" id="cd01392">
    <property type="entry name" value="HTH_LacI"/>
    <property type="match status" value="1"/>
</dbReference>
<feature type="domain" description="HTH lacI-type" evidence="5">
    <location>
        <begin position="12"/>
        <end position="69"/>
    </location>
</feature>
<sequence>MTASDGNSSKRTTIYDIAEIVGTSPTAVTSVLNGSWKKRRISQKLADRVLKAAEEQGYAVNIQASVLRKDKSNIVGMVIPKYDNRFFGAIAEQFEEAARAAGLFPVITCTQRDPDLEVAAVRGLLSYQVDCLVACGATNPDRIAEVCAANGVPTINLDLPGSRAPSIISDSLMGAFNLTNVLLDACAQELGQAEPLVFIGGRLDDHNTQERRRGFVEAHSARGIDVPPEYILTPGYAPDKARHLLENLPFTPHGIFVNSTITLEGVVRLMQSLPDAEAASIRYGSFDYDPFGALLPQTVAMVEQDVPSLIAKLMAQMRDGAQTPQVTKVPCILHPR</sequence>
<organism evidence="6 7">
    <name type="scientific">Tropicibacter naphthalenivorans</name>
    <dbReference type="NCBI Taxonomy" id="441103"/>
    <lineage>
        <taxon>Bacteria</taxon>
        <taxon>Pseudomonadati</taxon>
        <taxon>Pseudomonadota</taxon>
        <taxon>Alphaproteobacteria</taxon>
        <taxon>Rhodobacterales</taxon>
        <taxon>Roseobacteraceae</taxon>
        <taxon>Tropicibacter</taxon>
    </lineage>
</organism>
<dbReference type="InterPro" id="IPR000843">
    <property type="entry name" value="HTH_LacI"/>
</dbReference>
<dbReference type="InterPro" id="IPR010982">
    <property type="entry name" value="Lambda_DNA-bd_dom_sf"/>
</dbReference>
<protein>
    <submittedName>
        <fullName evidence="6">Fructose repressor</fullName>
    </submittedName>
</protein>
<evidence type="ECO:0000256" key="1">
    <source>
        <dbReference type="ARBA" id="ARBA00022491"/>
    </source>
</evidence>
<dbReference type="GO" id="GO:0000976">
    <property type="term" value="F:transcription cis-regulatory region binding"/>
    <property type="evidence" value="ECO:0007669"/>
    <property type="project" value="TreeGrafter"/>
</dbReference>
<keyword evidence="3" id="KW-0238">DNA-binding</keyword>
<dbReference type="PROSITE" id="PS50932">
    <property type="entry name" value="HTH_LACI_2"/>
    <property type="match status" value="1"/>
</dbReference>
<evidence type="ECO:0000313" key="6">
    <source>
        <dbReference type="EMBL" id="CUH80658.1"/>
    </source>
</evidence>
<evidence type="ECO:0000256" key="4">
    <source>
        <dbReference type="ARBA" id="ARBA00023163"/>
    </source>
</evidence>
<dbReference type="InterPro" id="IPR028082">
    <property type="entry name" value="Peripla_BP_I"/>
</dbReference>
<keyword evidence="4" id="KW-0804">Transcription</keyword>
<dbReference type="InterPro" id="IPR025997">
    <property type="entry name" value="SBP_2_dom"/>
</dbReference>
<dbReference type="AlphaFoldDB" id="A0A0P1GFS4"/>
<dbReference type="EMBL" id="CYSE01000006">
    <property type="protein sequence ID" value="CUH80658.1"/>
    <property type="molecule type" value="Genomic_DNA"/>
</dbReference>
<dbReference type="PANTHER" id="PTHR30146">
    <property type="entry name" value="LACI-RELATED TRANSCRIPTIONAL REPRESSOR"/>
    <property type="match status" value="1"/>
</dbReference>
<proteinExistence type="predicted"/>
<dbReference type="PANTHER" id="PTHR30146:SF45">
    <property type="entry name" value="CATABOLITE REPRESSOR_ACTIVATOR"/>
    <property type="match status" value="1"/>
</dbReference>
<dbReference type="STRING" id="441103.TRN7648_03079"/>
<evidence type="ECO:0000313" key="7">
    <source>
        <dbReference type="Proteomes" id="UP000054935"/>
    </source>
</evidence>
<evidence type="ECO:0000256" key="2">
    <source>
        <dbReference type="ARBA" id="ARBA00023015"/>
    </source>
</evidence>
<name>A0A0P1GFS4_9RHOB</name>